<dbReference type="GO" id="GO:0046874">
    <property type="term" value="P:quinolinate metabolic process"/>
    <property type="evidence" value="ECO:0007669"/>
    <property type="project" value="TreeGrafter"/>
</dbReference>
<proteinExistence type="inferred from homology"/>
<name>A0AA36D7K9_9BILA</name>
<dbReference type="Pfam" id="PF06052">
    <property type="entry name" value="3-HAO"/>
    <property type="match status" value="1"/>
</dbReference>
<comment type="caution">
    <text evidence="8">The sequence shown here is derived from an EMBL/GenBank/DDBJ whole genome shotgun (WGS) entry which is preliminary data.</text>
</comment>
<organism evidence="8 9">
    <name type="scientific">Mesorhabditis spiculigera</name>
    <dbReference type="NCBI Taxonomy" id="96644"/>
    <lineage>
        <taxon>Eukaryota</taxon>
        <taxon>Metazoa</taxon>
        <taxon>Ecdysozoa</taxon>
        <taxon>Nematoda</taxon>
        <taxon>Chromadorea</taxon>
        <taxon>Rhabditida</taxon>
        <taxon>Rhabditina</taxon>
        <taxon>Rhabditomorpha</taxon>
        <taxon>Rhabditoidea</taxon>
        <taxon>Rhabditidae</taxon>
        <taxon>Mesorhabditinae</taxon>
        <taxon>Mesorhabditis</taxon>
    </lineage>
</organism>
<evidence type="ECO:0000256" key="2">
    <source>
        <dbReference type="ARBA" id="ARBA00002752"/>
    </source>
</evidence>
<keyword evidence="5" id="KW-0223">Dioxygenase</keyword>
<comment type="function">
    <text evidence="2">Catalyzes the oxidative ring opening of 3-hydroxyanthranilate to 2-amino-3-carboxymuconate semialdehyde, which spontaneously cyclizes to quinolinate.</text>
</comment>
<keyword evidence="4" id="KW-0479">Metal-binding</keyword>
<dbReference type="GO" id="GO:0034354">
    <property type="term" value="P:'de novo' NAD+ biosynthetic process from L-tryptophan"/>
    <property type="evidence" value="ECO:0007669"/>
    <property type="project" value="TreeGrafter"/>
</dbReference>
<dbReference type="InterPro" id="IPR011051">
    <property type="entry name" value="RmlC_Cupin_sf"/>
</dbReference>
<dbReference type="GO" id="GO:0005506">
    <property type="term" value="F:iron ion binding"/>
    <property type="evidence" value="ECO:0007669"/>
    <property type="project" value="InterPro"/>
</dbReference>
<dbReference type="PANTHER" id="PTHR15497:SF1">
    <property type="entry name" value="3-HYDROXYANTHRANILATE 3,4-DIOXYGENASE"/>
    <property type="match status" value="1"/>
</dbReference>
<dbReference type="CDD" id="cd06123">
    <property type="entry name" value="cupin_HAO"/>
    <property type="match status" value="1"/>
</dbReference>
<evidence type="ECO:0000256" key="1">
    <source>
        <dbReference type="ARBA" id="ARBA00001954"/>
    </source>
</evidence>
<evidence type="ECO:0000313" key="9">
    <source>
        <dbReference type="Proteomes" id="UP001177023"/>
    </source>
</evidence>
<evidence type="ECO:0008006" key="10">
    <source>
        <dbReference type="Google" id="ProtNLM"/>
    </source>
</evidence>
<accession>A0AA36D7K9</accession>
<dbReference type="Gene3D" id="2.60.120.10">
    <property type="entry name" value="Jelly Rolls"/>
    <property type="match status" value="1"/>
</dbReference>
<dbReference type="AlphaFoldDB" id="A0AA36D7K9"/>
<dbReference type="InterPro" id="IPR014710">
    <property type="entry name" value="RmlC-like_jellyroll"/>
</dbReference>
<evidence type="ECO:0000256" key="7">
    <source>
        <dbReference type="ARBA" id="ARBA00023004"/>
    </source>
</evidence>
<evidence type="ECO:0000256" key="3">
    <source>
        <dbReference type="ARBA" id="ARBA00022642"/>
    </source>
</evidence>
<evidence type="ECO:0000256" key="4">
    <source>
        <dbReference type="ARBA" id="ARBA00022723"/>
    </source>
</evidence>
<dbReference type="GO" id="GO:0000334">
    <property type="term" value="F:3-hydroxyanthranilate 3,4-dioxygenase activity"/>
    <property type="evidence" value="ECO:0007669"/>
    <property type="project" value="InterPro"/>
</dbReference>
<dbReference type="Proteomes" id="UP001177023">
    <property type="component" value="Unassembled WGS sequence"/>
</dbReference>
<keyword evidence="6" id="KW-0560">Oxidoreductase</keyword>
<keyword evidence="3" id="KW-0662">Pyridine nucleotide biosynthesis</keyword>
<dbReference type="NCBIfam" id="TIGR03037">
    <property type="entry name" value="anthran_nbaC"/>
    <property type="match status" value="1"/>
</dbReference>
<dbReference type="PANTHER" id="PTHR15497">
    <property type="entry name" value="3-HYDROXYANTHRANILATE 3,4-DIOXYGENASE"/>
    <property type="match status" value="1"/>
</dbReference>
<comment type="cofactor">
    <cofactor evidence="1">
        <name>Fe(2+)</name>
        <dbReference type="ChEBI" id="CHEBI:29033"/>
    </cofactor>
</comment>
<dbReference type="GO" id="GO:0005737">
    <property type="term" value="C:cytoplasm"/>
    <property type="evidence" value="ECO:0007669"/>
    <property type="project" value="TreeGrafter"/>
</dbReference>
<evidence type="ECO:0000256" key="6">
    <source>
        <dbReference type="ARBA" id="ARBA00023002"/>
    </source>
</evidence>
<keyword evidence="7" id="KW-0408">Iron</keyword>
<keyword evidence="9" id="KW-1185">Reference proteome</keyword>
<dbReference type="HAMAP" id="MF_00825">
    <property type="entry name" value="3_HAO"/>
    <property type="match status" value="1"/>
</dbReference>
<dbReference type="EMBL" id="CATQJA010002664">
    <property type="protein sequence ID" value="CAJ0582593.1"/>
    <property type="molecule type" value="Genomic_DNA"/>
</dbReference>
<feature type="non-terminal residue" evidence="8">
    <location>
        <position position="1"/>
    </location>
</feature>
<dbReference type="InterPro" id="IPR010329">
    <property type="entry name" value="3hydroanth_dOase"/>
</dbReference>
<sequence>MTTICQIDDWIEENKKDFVPPVCNKCMFAEQLKLFFVGGPNQRADYHLEEGEEVFYQRKGDMNLKVVENGVRRDLHIREGQIFLLPARVEHSPQRYENTIGFVVERTRKNTEFECVRYFVGDTTEKLFERWLHLTDVVKDLPPVIKEFKESEECRTEKPGSASFTINAPFEPIPRKLEEPIVLEEWLKSHEEQLRKGSVELYGAPHYKTSVIVYGTGSHELHALTSDELLIWLKDGSMDLVTNGKTETVSGNAMIRLNPGERAKITITSGNVITISMPTYGSN</sequence>
<reference evidence="8" key="1">
    <citation type="submission" date="2023-06" db="EMBL/GenBank/DDBJ databases">
        <authorList>
            <person name="Delattre M."/>
        </authorList>
    </citation>
    <scope>NUCLEOTIDE SEQUENCE</scope>
    <source>
        <strain evidence="8">AF72</strain>
    </source>
</reference>
<evidence type="ECO:0000256" key="5">
    <source>
        <dbReference type="ARBA" id="ARBA00022964"/>
    </source>
</evidence>
<dbReference type="SUPFAM" id="SSF51182">
    <property type="entry name" value="RmlC-like cupins"/>
    <property type="match status" value="1"/>
</dbReference>
<evidence type="ECO:0000313" key="8">
    <source>
        <dbReference type="EMBL" id="CAJ0582593.1"/>
    </source>
</evidence>
<gene>
    <name evidence="8" type="ORF">MSPICULIGERA_LOCUS20723</name>
</gene>
<protein>
    <recommendedName>
        <fullName evidence="10">3-hydroxyanthranilate 3,4-dioxygenase</fullName>
    </recommendedName>
</protein>